<evidence type="ECO:0000313" key="2">
    <source>
        <dbReference type="Proteomes" id="UP000469440"/>
    </source>
</evidence>
<dbReference type="Proteomes" id="UP000469440">
    <property type="component" value="Unassembled WGS sequence"/>
</dbReference>
<protein>
    <submittedName>
        <fullName evidence="1">Uncharacterized protein</fullName>
    </submittedName>
</protein>
<organism evidence="1 2">
    <name type="scientific">Caproicibacter fermentans</name>
    <dbReference type="NCBI Taxonomy" id="2576756"/>
    <lineage>
        <taxon>Bacteria</taxon>
        <taxon>Bacillati</taxon>
        <taxon>Bacillota</taxon>
        <taxon>Clostridia</taxon>
        <taxon>Eubacteriales</taxon>
        <taxon>Acutalibacteraceae</taxon>
        <taxon>Caproicibacter</taxon>
    </lineage>
</organism>
<evidence type="ECO:0000313" key="1">
    <source>
        <dbReference type="EMBL" id="MVB12182.1"/>
    </source>
</evidence>
<sequence length="184" mass="19115">MQNAEKLRRLRIPAMLLAALAVGAALGICFEQNVGVSLSDRLARRIGTANAQVVSCARSGSAMTLTLDLGNAPQEQESASAASFPAFQQGMDLANYRTVIGAVQEELTSNPLERGVERVTVVCRYQGKTAVTLTGDRAPKNVGARDGSGKTVSPAPFSSFEACYADGSTAGISLMESDSSASAP</sequence>
<dbReference type="OrthoDB" id="9131041at2"/>
<comment type="caution">
    <text evidence="1">The sequence shown here is derived from an EMBL/GenBank/DDBJ whole genome shotgun (WGS) entry which is preliminary data.</text>
</comment>
<proteinExistence type="predicted"/>
<accession>A0A6N8I2G7</accession>
<dbReference type="RefSeq" id="WP_156991035.1">
    <property type="nucleotide sequence ID" value="NZ_VWXL01000084.1"/>
</dbReference>
<keyword evidence="2" id="KW-1185">Reference proteome</keyword>
<gene>
    <name evidence="1" type="ORF">CAFE_29140</name>
</gene>
<reference evidence="1 2" key="1">
    <citation type="submission" date="2019-09" db="EMBL/GenBank/DDBJ databases">
        <title>Genome sequence of Clostridium sp. EA1.</title>
        <authorList>
            <person name="Poehlein A."/>
            <person name="Bengelsdorf F.R."/>
            <person name="Daniel R."/>
        </authorList>
    </citation>
    <scope>NUCLEOTIDE SEQUENCE [LARGE SCALE GENOMIC DNA]</scope>
    <source>
        <strain evidence="1 2">EA1</strain>
    </source>
</reference>
<dbReference type="EMBL" id="VWXL01000084">
    <property type="protein sequence ID" value="MVB12182.1"/>
    <property type="molecule type" value="Genomic_DNA"/>
</dbReference>
<dbReference type="AlphaFoldDB" id="A0A6N8I2G7"/>
<name>A0A6N8I2G7_9FIRM</name>